<evidence type="ECO:0000313" key="1">
    <source>
        <dbReference type="EMBL" id="CAB4147059.1"/>
    </source>
</evidence>
<accession>A0A6J5MTZ4</accession>
<sequence length="209" mass="23215">MKSTLNQINRELQAIADAHIQVNTYYWGDFLNAINQDSAVTYPLMCCYVTGNSLSKNTIPVTINIIIADKFFKTGRQGNLNDTESDTLQVVRDIYQVISKSPRWQNLGKISGATASKFLEKGADESAGWVLAISFTMYDSNSICDLPMIGYYFEESGDNQACADVLIINSDSTFAYTATSGETYTLPDETFDVYFNAVFKETFTLPTLG</sequence>
<dbReference type="EMBL" id="LR796477">
    <property type="protein sequence ID" value="CAB4147059.1"/>
    <property type="molecule type" value="Genomic_DNA"/>
</dbReference>
<reference evidence="1" key="1">
    <citation type="submission" date="2020-04" db="EMBL/GenBank/DDBJ databases">
        <authorList>
            <person name="Chiriac C."/>
            <person name="Salcher M."/>
            <person name="Ghai R."/>
            <person name="Kavagutti S V."/>
        </authorList>
    </citation>
    <scope>NUCLEOTIDE SEQUENCE</scope>
</reference>
<proteinExistence type="predicted"/>
<name>A0A6J5MTZ4_9CAUD</name>
<protein>
    <submittedName>
        <fullName evidence="1">Uncharacterized protein</fullName>
    </submittedName>
</protein>
<organism evidence="1">
    <name type="scientific">uncultured Caudovirales phage</name>
    <dbReference type="NCBI Taxonomy" id="2100421"/>
    <lineage>
        <taxon>Viruses</taxon>
        <taxon>Duplodnaviria</taxon>
        <taxon>Heunggongvirae</taxon>
        <taxon>Uroviricota</taxon>
        <taxon>Caudoviricetes</taxon>
        <taxon>Peduoviridae</taxon>
        <taxon>Maltschvirus</taxon>
        <taxon>Maltschvirus maltsch</taxon>
    </lineage>
</organism>
<gene>
    <name evidence="1" type="ORF">UFOVP514_10</name>
</gene>